<evidence type="ECO:0000313" key="3">
    <source>
        <dbReference type="Proteomes" id="UP000284120"/>
    </source>
</evidence>
<evidence type="ECO:0000313" key="2">
    <source>
        <dbReference type="EMBL" id="RWU07632.1"/>
    </source>
</evidence>
<dbReference type="PANTHER" id="PTHR46401:SF2">
    <property type="entry name" value="GLYCOSYLTRANSFERASE WBBK-RELATED"/>
    <property type="match status" value="1"/>
</dbReference>
<protein>
    <recommendedName>
        <fullName evidence="4">Glycosyltransferase</fullName>
    </recommendedName>
</protein>
<dbReference type="EMBL" id="SAYW01000003">
    <property type="protein sequence ID" value="RWU07632.1"/>
    <property type="molecule type" value="Genomic_DNA"/>
</dbReference>
<organism evidence="2 3">
    <name type="scientific">Pedobacter chitinilyticus</name>
    <dbReference type="NCBI Taxonomy" id="2233776"/>
    <lineage>
        <taxon>Bacteria</taxon>
        <taxon>Pseudomonadati</taxon>
        <taxon>Bacteroidota</taxon>
        <taxon>Sphingobacteriia</taxon>
        <taxon>Sphingobacteriales</taxon>
        <taxon>Sphingobacteriaceae</taxon>
        <taxon>Pedobacter</taxon>
    </lineage>
</organism>
<evidence type="ECO:0008006" key="4">
    <source>
        <dbReference type="Google" id="ProtNLM"/>
    </source>
</evidence>
<reference evidence="2 3" key="1">
    <citation type="submission" date="2018-06" db="EMBL/GenBank/DDBJ databases">
        <title>Pedobacter endophyticus sp. nov., an endophytic bacterium isolated from a leaf of Triticum aestivum.</title>
        <authorList>
            <person name="Zhang L."/>
        </authorList>
    </citation>
    <scope>NUCLEOTIDE SEQUENCE [LARGE SCALE GENOMIC DNA]</scope>
    <source>
        <strain evidence="2 3">CM134L-2</strain>
    </source>
</reference>
<dbReference type="GO" id="GO:0009103">
    <property type="term" value="P:lipopolysaccharide biosynthetic process"/>
    <property type="evidence" value="ECO:0007669"/>
    <property type="project" value="TreeGrafter"/>
</dbReference>
<dbReference type="Proteomes" id="UP000284120">
    <property type="component" value="Unassembled WGS sequence"/>
</dbReference>
<dbReference type="Gene3D" id="3.40.50.2000">
    <property type="entry name" value="Glycogen Phosphorylase B"/>
    <property type="match status" value="2"/>
</dbReference>
<name>A0A443YUY7_9SPHI</name>
<dbReference type="GO" id="GO:0016757">
    <property type="term" value="F:glycosyltransferase activity"/>
    <property type="evidence" value="ECO:0007669"/>
    <property type="project" value="TreeGrafter"/>
</dbReference>
<proteinExistence type="predicted"/>
<evidence type="ECO:0000256" key="1">
    <source>
        <dbReference type="ARBA" id="ARBA00022679"/>
    </source>
</evidence>
<dbReference type="RefSeq" id="WP_113647541.1">
    <property type="nucleotide sequence ID" value="NZ_QMHN01000003.1"/>
</dbReference>
<dbReference type="OrthoDB" id="9794575at2"/>
<keyword evidence="1" id="KW-0808">Transferase</keyword>
<keyword evidence="3" id="KW-1185">Reference proteome</keyword>
<accession>A0A443YUY7</accession>
<sequence>MKRIFVFSYHGRETYQTGFNRLLSISEALSQAYEVHFVYGNKNRVERPIKIKGSLVEIPLSYTPGFFHNLYKNLLENGRRRFAKLLLITYYFFTGKEIFDLGSEFNKYKKKTNINITPNDVVFVSFPSIAIHNLGSSLKQEFGCKLILDYRDPGVFGYPSIEDSKLLSFLRKFFLKRRELRNLKNADLIVTISESIRNLFPEKYKNQVQVIRNGYDFRKIDFKQIKDHPYTFKLVYLGSVYNDQLQDTTFFKAIRKFIDQFTIQPQYFQIRFVGTDESIKLKDLIRSYHLEPYTSISAKMPIEEVYTELYSAAMFLHLKYGGRREIITTKQYEYLAFQKPILLPVNDHGDLEESIKNNNAGFVCNTEEEIVNLLKDCLDKHFDNQPLRIHRTEEEIYEFSRQFQEEKLMKLIEGL</sequence>
<gene>
    <name evidence="2" type="ORF">DPV69_11665</name>
</gene>
<dbReference type="SUPFAM" id="SSF53756">
    <property type="entry name" value="UDP-Glycosyltransferase/glycogen phosphorylase"/>
    <property type="match status" value="1"/>
</dbReference>
<dbReference type="AlphaFoldDB" id="A0A443YUY7"/>
<dbReference type="PANTHER" id="PTHR46401">
    <property type="entry name" value="GLYCOSYLTRANSFERASE WBBK-RELATED"/>
    <property type="match status" value="1"/>
</dbReference>
<comment type="caution">
    <text evidence="2">The sequence shown here is derived from an EMBL/GenBank/DDBJ whole genome shotgun (WGS) entry which is preliminary data.</text>
</comment>